<dbReference type="Proteomes" id="UP000588369">
    <property type="component" value="Unassembled WGS sequence"/>
</dbReference>
<organism evidence="1 2">
    <name type="scientific">Bifidobacterium thermophilum</name>
    <dbReference type="NCBI Taxonomy" id="33905"/>
    <lineage>
        <taxon>Bacteria</taxon>
        <taxon>Bacillati</taxon>
        <taxon>Actinomycetota</taxon>
        <taxon>Actinomycetes</taxon>
        <taxon>Bifidobacteriales</taxon>
        <taxon>Bifidobacteriaceae</taxon>
        <taxon>Bifidobacterium</taxon>
    </lineage>
</organism>
<dbReference type="AlphaFoldDB" id="A0A7X9RMR4"/>
<dbReference type="EMBL" id="JABAGI010000003">
    <property type="protein sequence ID" value="NME61846.1"/>
    <property type="molecule type" value="Genomic_DNA"/>
</dbReference>
<reference evidence="1 2" key="1">
    <citation type="submission" date="2020-04" db="EMBL/GenBank/DDBJ databases">
        <authorList>
            <person name="Hitch T.C.A."/>
            <person name="Wylensek D."/>
            <person name="Clavel T."/>
        </authorList>
    </citation>
    <scope>NUCLEOTIDE SEQUENCE [LARGE SCALE GENOMIC DNA]</scope>
    <source>
        <strain evidence="1 2">BSM-130-P53-3C</strain>
    </source>
</reference>
<evidence type="ECO:0000313" key="1">
    <source>
        <dbReference type="EMBL" id="NME61846.1"/>
    </source>
</evidence>
<gene>
    <name evidence="1" type="ORF">HF844_03380</name>
</gene>
<sequence>MGERCEKRTMYTIVCDECGREYGAWFDDVEDMRRQAYEDDWQDDVSKDGQWSWRCPRHWQFTCASCGRRFLRDWTESDRYAGTAAPHLCDDCLKAGRGPEPVEEHDRRFVRRVLGLDVDGEE</sequence>
<evidence type="ECO:0000313" key="2">
    <source>
        <dbReference type="Proteomes" id="UP000588369"/>
    </source>
</evidence>
<accession>A0A7X9RMR4</accession>
<protein>
    <submittedName>
        <fullName evidence="1">Uncharacterized protein</fullName>
    </submittedName>
</protein>
<proteinExistence type="predicted"/>
<comment type="caution">
    <text evidence="1">The sequence shown here is derived from an EMBL/GenBank/DDBJ whole genome shotgun (WGS) entry which is preliminary data.</text>
</comment>
<dbReference type="RefSeq" id="WP_168983947.1">
    <property type="nucleotide sequence ID" value="NZ_JABAGI010000003.1"/>
</dbReference>
<name>A0A7X9RMR4_9BIFI</name>